<reference evidence="1" key="1">
    <citation type="submission" date="2018-11" db="EMBL/GenBank/DDBJ databases">
        <authorList>
            <person name="Alioto T."/>
            <person name="Alioto T."/>
        </authorList>
    </citation>
    <scope>NUCLEOTIDE SEQUENCE</scope>
</reference>
<accession>A0A8B6FKW8</accession>
<comment type="caution">
    <text evidence="1">The sequence shown here is derived from an EMBL/GenBank/DDBJ whole genome shotgun (WGS) entry which is preliminary data.</text>
</comment>
<keyword evidence="2" id="KW-1185">Reference proteome</keyword>
<evidence type="ECO:0000313" key="2">
    <source>
        <dbReference type="Proteomes" id="UP000596742"/>
    </source>
</evidence>
<gene>
    <name evidence="1" type="ORF">MGAL_10B044461</name>
</gene>
<dbReference type="Proteomes" id="UP000596742">
    <property type="component" value="Unassembled WGS sequence"/>
</dbReference>
<evidence type="ECO:0000313" key="1">
    <source>
        <dbReference type="EMBL" id="VDI51284.1"/>
    </source>
</evidence>
<dbReference type="AlphaFoldDB" id="A0A8B6FKW8"/>
<protein>
    <submittedName>
        <fullName evidence="1">Uncharacterized protein</fullName>
    </submittedName>
</protein>
<proteinExistence type="predicted"/>
<dbReference type="EMBL" id="UYJE01007040">
    <property type="protein sequence ID" value="VDI51284.1"/>
    <property type="molecule type" value="Genomic_DNA"/>
</dbReference>
<organism evidence="1 2">
    <name type="scientific">Mytilus galloprovincialis</name>
    <name type="common">Mediterranean mussel</name>
    <dbReference type="NCBI Taxonomy" id="29158"/>
    <lineage>
        <taxon>Eukaryota</taxon>
        <taxon>Metazoa</taxon>
        <taxon>Spiralia</taxon>
        <taxon>Lophotrochozoa</taxon>
        <taxon>Mollusca</taxon>
        <taxon>Bivalvia</taxon>
        <taxon>Autobranchia</taxon>
        <taxon>Pteriomorphia</taxon>
        <taxon>Mytilida</taxon>
        <taxon>Mytiloidea</taxon>
        <taxon>Mytilidae</taxon>
        <taxon>Mytilinae</taxon>
        <taxon>Mytilus</taxon>
    </lineage>
</organism>
<name>A0A8B6FKW8_MYTGA</name>
<sequence length="96" mass="10623">MRDTVTHSSIENGVNWSGADQLNNATESWAHNGSLTTRFNSSSDTGTHSSIEKGINWSRADPLIRNSESWAQNGSLPIRFNSSSFCFKQKLSESML</sequence>